<feature type="transmembrane region" description="Helical" evidence="11">
    <location>
        <begin position="20"/>
        <end position="38"/>
    </location>
</feature>
<gene>
    <name evidence="12" type="ORF">MAR_037620</name>
</gene>
<feature type="transmembrane region" description="Helical" evidence="11">
    <location>
        <begin position="1116"/>
        <end position="1140"/>
    </location>
</feature>
<evidence type="ECO:0000256" key="3">
    <source>
        <dbReference type="ARBA" id="ARBA00022448"/>
    </source>
</evidence>
<feature type="transmembrane region" description="Helical" evidence="11">
    <location>
        <begin position="329"/>
        <end position="350"/>
    </location>
</feature>
<evidence type="ECO:0000256" key="11">
    <source>
        <dbReference type="SAM" id="Phobius"/>
    </source>
</evidence>
<dbReference type="InterPro" id="IPR038377">
    <property type="entry name" value="Na/Glc_symporter_sf"/>
</dbReference>
<protein>
    <submittedName>
        <fullName evidence="12">SC5A8-like protein</fullName>
    </submittedName>
</protein>
<dbReference type="CDD" id="cd11492">
    <property type="entry name" value="SLC5sbd_NIS-SMVT"/>
    <property type="match status" value="2"/>
</dbReference>
<keyword evidence="3" id="KW-0813">Transport</keyword>
<feature type="transmembrane region" description="Helical" evidence="11">
    <location>
        <begin position="880"/>
        <end position="905"/>
    </location>
</feature>
<feature type="transmembrane region" description="Helical" evidence="11">
    <location>
        <begin position="89"/>
        <end position="112"/>
    </location>
</feature>
<name>A0ABY7FXS7_MYAAR</name>
<evidence type="ECO:0000256" key="8">
    <source>
        <dbReference type="ARBA" id="ARBA00023065"/>
    </source>
</evidence>
<keyword evidence="5 11" id="KW-0812">Transmembrane</keyword>
<feature type="transmembrane region" description="Helical" evidence="11">
    <location>
        <begin position="59"/>
        <end position="77"/>
    </location>
</feature>
<keyword evidence="10" id="KW-0739">Sodium transport</keyword>
<dbReference type="EMBL" id="CP111024">
    <property type="protein sequence ID" value="WAR23951.1"/>
    <property type="molecule type" value="Genomic_DNA"/>
</dbReference>
<comment type="subcellular location">
    <subcellularLocation>
        <location evidence="1">Cell membrane</location>
        <topology evidence="1">Multi-pass membrane protein</topology>
    </subcellularLocation>
</comment>
<evidence type="ECO:0000256" key="1">
    <source>
        <dbReference type="ARBA" id="ARBA00004651"/>
    </source>
</evidence>
<evidence type="ECO:0000256" key="6">
    <source>
        <dbReference type="ARBA" id="ARBA00022989"/>
    </source>
</evidence>
<sequence length="1198" mass="132564">MDDYSIFTGVKRSFHVVDYVVFSLIFAASAAIGFYHAYKDRHVTSAKQFSQCGRTMHPIPVCLSLAATFMSALTLLGNPAEIYTHGTMFYWILLAILISTIGSAHIFVPIFYRMETISCFGYIQQRFGSFARVIASAVFLLSTLQYMGFVLYAPSLAFEAVTGLSLWGTMIAVSAVCTLYTALGGMKTVIWTDSLQITIMFAGVILVLIFGSKATGGFARAWEIAAENGRIEFLDVSVDPRTRHSVWSVGIGGGLFWTYLYGVNQAQVQRACSLPTLRKAQLAIWMNFPVLVWIISLTCMTGIVLYAFYHECDPVKFGLVNKPDQMLPLFVLDILGTMPGLSGLFLACVFSGSLSSISSALNAMSAVIVEDFVKPFCCKAMSERTELIISKVLVVIIGFAQFFMAIGISQIGGLILQLSYTLFSILGGPILGLFIAGAIFPWTNRIGASVGFIVSLVFMCWLGLSAAIQRPSPLKQPLPISVSGCNWNATDFTPPQLTSNISSLQETIDEPIVYNLYRMSYQWYTGLGMVITVVFSLIISFMTGRTEPKSLDNRLLYPLFYNMMPCLPEKYRKVLKFGVTYNDSGVSNEYELNVDKMEDYSIYNGHKKLFHIVDYIIFALVLLVSLVIGIYHAYKDRHNTNAEEFHQSGRKMHPVPVSLSLCATFMSALTLLGNPAEIYTHGTMFYWIVLAMLLSTICSAHVFVPIFYKLKTISCFTYIQLRFGKVVRVIASVLYISQMLLYMGFVLYAPSLALEAVTGMTLWGTMISVGAVCVLYTSLGGMKTVLWTDSFQLVIMFAGTICVLIFGSIAVGGFSSAWNIANERDRIEFWNVSVDPRTRHTVWSVGIGGAMFWTYLYGVNQAQVQRACSLPTLKKAKLALWLNFPLLICIITLTCMLGIVSYAFYKDCDPKTFGLITKGDQLLPLLVLDVLGNYPGLPGLFIASIFSGSLSSISSGLNAMSAIIIKDFLKPLCWKTLQGRTELIVAKTVVVLCGILQFFVALAIAQASGLIIQLSYTLFSIVSGPLLGLFLGGMIFPCINKIGATCGLVMSLLFIGWLGISATIVSPTPMRPALPILTIDCNWNITTTENQAEVNLTSTNQNVSEPPIFDFYRISYQWYTMFGMLTNICVSLLVTVLTGVTENSERDSKLFYPLFYNLAPFLPKKYRNRLMFGVQYQTNSKDEECELRVSGNNGEITT</sequence>
<organism evidence="12 13">
    <name type="scientific">Mya arenaria</name>
    <name type="common">Soft-shell clam</name>
    <dbReference type="NCBI Taxonomy" id="6604"/>
    <lineage>
        <taxon>Eukaryota</taxon>
        <taxon>Metazoa</taxon>
        <taxon>Spiralia</taxon>
        <taxon>Lophotrochozoa</taxon>
        <taxon>Mollusca</taxon>
        <taxon>Bivalvia</taxon>
        <taxon>Autobranchia</taxon>
        <taxon>Heteroconchia</taxon>
        <taxon>Euheterodonta</taxon>
        <taxon>Imparidentia</taxon>
        <taxon>Neoheterodontei</taxon>
        <taxon>Myida</taxon>
        <taxon>Myoidea</taxon>
        <taxon>Myidae</taxon>
        <taxon>Mya</taxon>
    </lineage>
</organism>
<dbReference type="InterPro" id="IPR051163">
    <property type="entry name" value="Sodium:Solute_Symporter_SSF"/>
</dbReference>
<feature type="transmembrane region" description="Helical" evidence="11">
    <location>
        <begin position="523"/>
        <end position="542"/>
    </location>
</feature>
<feature type="transmembrane region" description="Helical" evidence="11">
    <location>
        <begin position="284"/>
        <end position="309"/>
    </location>
</feature>
<feature type="transmembrane region" description="Helical" evidence="11">
    <location>
        <begin position="1042"/>
        <end position="1065"/>
    </location>
</feature>
<keyword evidence="7" id="KW-0915">Sodium</keyword>
<feature type="transmembrane region" description="Helical" evidence="11">
    <location>
        <begin position="446"/>
        <end position="468"/>
    </location>
</feature>
<feature type="transmembrane region" description="Helical" evidence="11">
    <location>
        <begin position="793"/>
        <end position="821"/>
    </location>
</feature>
<reference evidence="12" key="1">
    <citation type="submission" date="2022-11" db="EMBL/GenBank/DDBJ databases">
        <title>Centuries of genome instability and evolution in soft-shell clam transmissible cancer (bioRxiv).</title>
        <authorList>
            <person name="Hart S.F.M."/>
            <person name="Yonemitsu M.A."/>
            <person name="Giersch R.M."/>
            <person name="Beal B.F."/>
            <person name="Arriagada G."/>
            <person name="Davis B.W."/>
            <person name="Ostrander E.A."/>
            <person name="Goff S.P."/>
            <person name="Metzger M.J."/>
        </authorList>
    </citation>
    <scope>NUCLEOTIDE SEQUENCE</scope>
    <source>
        <strain evidence="12">MELC-2E11</strain>
        <tissue evidence="12">Siphon/mantle</tissue>
    </source>
</reference>
<dbReference type="PANTHER" id="PTHR42985:SF40">
    <property type="entry name" value="LD47995P-RELATED"/>
    <property type="match status" value="1"/>
</dbReference>
<feature type="transmembrane region" description="Helical" evidence="11">
    <location>
        <begin position="761"/>
        <end position="781"/>
    </location>
</feature>
<feature type="transmembrane region" description="Helical" evidence="11">
    <location>
        <begin position="685"/>
        <end position="708"/>
    </location>
</feature>
<feature type="transmembrane region" description="Helical" evidence="11">
    <location>
        <begin position="841"/>
        <end position="859"/>
    </location>
</feature>
<accession>A0ABY7FXS7</accession>
<dbReference type="Pfam" id="PF00474">
    <property type="entry name" value="SSF"/>
    <property type="match status" value="2"/>
</dbReference>
<feature type="transmembrane region" description="Helical" evidence="11">
    <location>
        <begin position="164"/>
        <end position="183"/>
    </location>
</feature>
<dbReference type="Proteomes" id="UP001164746">
    <property type="component" value="Chromosome 13"/>
</dbReference>
<feature type="transmembrane region" description="Helical" evidence="11">
    <location>
        <begin position="388"/>
        <end position="408"/>
    </location>
</feature>
<keyword evidence="9 11" id="KW-0472">Membrane</keyword>
<evidence type="ECO:0000256" key="9">
    <source>
        <dbReference type="ARBA" id="ARBA00023136"/>
    </source>
</evidence>
<evidence type="ECO:0000256" key="10">
    <source>
        <dbReference type="ARBA" id="ARBA00023201"/>
    </source>
</evidence>
<evidence type="ECO:0000256" key="5">
    <source>
        <dbReference type="ARBA" id="ARBA00022692"/>
    </source>
</evidence>
<feature type="transmembrane region" description="Helical" evidence="11">
    <location>
        <begin position="615"/>
        <end position="634"/>
    </location>
</feature>
<evidence type="ECO:0000256" key="7">
    <source>
        <dbReference type="ARBA" id="ARBA00023053"/>
    </source>
</evidence>
<feature type="transmembrane region" description="Helical" evidence="11">
    <location>
        <begin position="245"/>
        <end position="263"/>
    </location>
</feature>
<feature type="transmembrane region" description="Helical" evidence="11">
    <location>
        <begin position="420"/>
        <end position="440"/>
    </location>
</feature>
<keyword evidence="4" id="KW-1003">Cell membrane</keyword>
<dbReference type="NCBIfam" id="TIGR00813">
    <property type="entry name" value="sss"/>
    <property type="match status" value="2"/>
</dbReference>
<dbReference type="PROSITE" id="PS50283">
    <property type="entry name" value="NA_SOLUT_SYMP_3"/>
    <property type="match status" value="2"/>
</dbReference>
<evidence type="ECO:0000256" key="2">
    <source>
        <dbReference type="ARBA" id="ARBA00006434"/>
    </source>
</evidence>
<feature type="transmembrane region" description="Helical" evidence="11">
    <location>
        <begin position="133"/>
        <end position="152"/>
    </location>
</feature>
<feature type="transmembrane region" description="Helical" evidence="11">
    <location>
        <begin position="729"/>
        <end position="749"/>
    </location>
</feature>
<feature type="transmembrane region" description="Helical" evidence="11">
    <location>
        <begin position="940"/>
        <end position="964"/>
    </location>
</feature>
<feature type="transmembrane region" description="Helical" evidence="11">
    <location>
        <begin position="984"/>
        <end position="1004"/>
    </location>
</feature>
<keyword evidence="13" id="KW-1185">Reference proteome</keyword>
<evidence type="ECO:0000313" key="12">
    <source>
        <dbReference type="EMBL" id="WAR23951.1"/>
    </source>
</evidence>
<dbReference type="Gene3D" id="1.20.1730.10">
    <property type="entry name" value="Sodium/glucose cotransporter"/>
    <property type="match status" value="2"/>
</dbReference>
<keyword evidence="6 11" id="KW-1133">Transmembrane helix</keyword>
<proteinExistence type="inferred from homology"/>
<feature type="transmembrane region" description="Helical" evidence="11">
    <location>
        <begin position="1010"/>
        <end position="1030"/>
    </location>
</feature>
<comment type="similarity">
    <text evidence="2">Belongs to the sodium:solute symporter (SSF) (TC 2.A.21) family.</text>
</comment>
<evidence type="ECO:0000256" key="4">
    <source>
        <dbReference type="ARBA" id="ARBA00022475"/>
    </source>
</evidence>
<feature type="transmembrane region" description="Helical" evidence="11">
    <location>
        <begin position="195"/>
        <end position="212"/>
    </location>
</feature>
<evidence type="ECO:0000313" key="13">
    <source>
        <dbReference type="Proteomes" id="UP001164746"/>
    </source>
</evidence>
<dbReference type="PANTHER" id="PTHR42985">
    <property type="entry name" value="SODIUM-COUPLED MONOCARBOXYLATE TRANSPORTER"/>
    <property type="match status" value="1"/>
</dbReference>
<keyword evidence="8" id="KW-0406">Ion transport</keyword>
<feature type="non-terminal residue" evidence="12">
    <location>
        <position position="1198"/>
    </location>
</feature>
<dbReference type="InterPro" id="IPR001734">
    <property type="entry name" value="Na/solute_symporter"/>
</dbReference>